<feature type="domain" description="TOG" evidence="5">
    <location>
        <begin position="1411"/>
        <end position="1641"/>
    </location>
</feature>
<dbReference type="Gene3D" id="1.25.10.10">
    <property type="entry name" value="Leucine-rich Repeat Variant"/>
    <property type="match status" value="4"/>
</dbReference>
<evidence type="ECO:0000256" key="2">
    <source>
        <dbReference type="ARBA" id="ARBA00022737"/>
    </source>
</evidence>
<evidence type="ECO:0000256" key="4">
    <source>
        <dbReference type="SAM" id="Coils"/>
    </source>
</evidence>
<gene>
    <name evidence="6" type="ORF">EVEC_LOCUS5705</name>
</gene>
<dbReference type="PANTHER" id="PTHR23346:SF7">
    <property type="entry name" value="STALLED RIBOSOME SENSOR GCN1"/>
    <property type="match status" value="1"/>
</dbReference>
<keyword evidence="2" id="KW-0677">Repeat</keyword>
<dbReference type="FunFam" id="1.25.10.10:FF:000096">
    <property type="entry name" value="eIF-2-alpha kinase activator gcn1"/>
    <property type="match status" value="1"/>
</dbReference>
<dbReference type="STRING" id="51028.A0A158QAN8"/>
<name>A0A158QAN8_ENTVE</name>
<dbReference type="Pfam" id="PF24993">
    <property type="entry name" value="GNC1_N"/>
    <property type="match status" value="1"/>
</dbReference>
<dbReference type="EMBL" id="UXUI01008241">
    <property type="protein sequence ID" value="VDD90954.1"/>
    <property type="molecule type" value="Genomic_DNA"/>
</dbReference>
<evidence type="ECO:0000313" key="8">
    <source>
        <dbReference type="WBParaSite" id="EVEC_0000609401-mRNA-1"/>
    </source>
</evidence>
<dbReference type="InterPro" id="IPR021133">
    <property type="entry name" value="HEAT_type_2"/>
</dbReference>
<keyword evidence="7" id="KW-1185">Reference proteome</keyword>
<protein>
    <submittedName>
        <fullName evidence="8">TOG domain-containing protein</fullName>
    </submittedName>
</protein>
<dbReference type="GO" id="GO:0034198">
    <property type="term" value="P:cellular response to amino acid starvation"/>
    <property type="evidence" value="ECO:0007669"/>
    <property type="project" value="TreeGrafter"/>
</dbReference>
<dbReference type="GO" id="GO:0000226">
    <property type="term" value="P:microtubule cytoskeleton organization"/>
    <property type="evidence" value="ECO:0007669"/>
    <property type="project" value="UniProtKB-ARBA"/>
</dbReference>
<dbReference type="SMART" id="SM01349">
    <property type="entry name" value="TOG"/>
    <property type="match status" value="1"/>
</dbReference>
<dbReference type="FunFam" id="1.25.10.10:FF:000090">
    <property type="entry name" value="eIF-2-alpha kinase activator GCN1"/>
    <property type="match status" value="1"/>
</dbReference>
<dbReference type="SUPFAM" id="SSF48371">
    <property type="entry name" value="ARM repeat"/>
    <property type="match status" value="4"/>
</dbReference>
<evidence type="ECO:0000313" key="7">
    <source>
        <dbReference type="Proteomes" id="UP000274131"/>
    </source>
</evidence>
<reference evidence="8" key="1">
    <citation type="submission" date="2016-04" db="UniProtKB">
        <authorList>
            <consortium name="WormBaseParasite"/>
        </authorList>
    </citation>
    <scope>IDENTIFICATION</scope>
</reference>
<dbReference type="WBParaSite" id="EVEC_0000609401-mRNA-1">
    <property type="protein sequence ID" value="EVEC_0000609401-mRNA-1"/>
    <property type="gene ID" value="EVEC_0000609401"/>
</dbReference>
<feature type="coiled-coil region" evidence="4">
    <location>
        <begin position="828"/>
        <end position="855"/>
    </location>
</feature>
<dbReference type="GO" id="GO:0006417">
    <property type="term" value="P:regulation of translation"/>
    <property type="evidence" value="ECO:0007669"/>
    <property type="project" value="TreeGrafter"/>
</dbReference>
<dbReference type="OrthoDB" id="5148094at2759"/>
<sequence length="2696" mass="296864">MCAEKPRNCLKRAYILPQISDSTHFGFIVLVLLYTQHSEWKATKILRNRQQRTAIASLITALKEVPAVTDQTVKGLIRLSVTNCFTRFTDPRSYSLLLSLITALFERNPSITIESLSDSFSAFFSSSRVSLRKLCIKKATIAGKWLLFLLEKVSKESLQSHFLSTELVPTFCTIAFFVVGSSKATLLFRKRLKTLCSPRLLEELVCLLEKLLGSTSLGPEKLLSFLCLLPNEDADSKITSFFISILTTSILLGKQRPKSHIMAACGSLFGCIGGDHLKEKIFPTAKKALLRSTEIAIFGIILHFVASGERICTLLEFLKTDLSSYVDDLCSMLIGTPLISTDEKTRDCASIAFGNAAKNISDSTAVCKLVKSQYDAYLGGKGKIGTSAQRISIIDTIRKMNNHCAYGKESGNTIGHEQSLSSSLNRSAALRAMVPIFAKRGILCLSNTPILDGFKGFDQDLIDAVLSVHESPNSTPGEFIASSVLLLKCDSDEVRRKAWDQTVSNRIYFKEKFLISLGEKDVALLPEISKRILMDRVYTDTESEKCWEVALLCLSAALLWPVYGIRKAALSSLNQLITSDGLYFSSRLLENLYNYVVSGNGDKDYQRILRRNEVASEEMNEKIPGKVLLAVIRSVLSASKLSNYDRNLELTGKLVNGSYDLAGELEESSEESALQFRFLNAALLICSLPRIVACDGSEWIRWLQSINGYEHLFTEKNKSLESSVSCIVDTEDASVRENAVKLLMSAGGVAGHFRETVWRKCVELLDQINLESYNAVTERDYGIYKTPEGKLYNTEVIDQNSDEWVDAKNMKRESKAYKYKEQIFEIQLRKELAEKRRLEGKLTKKQVEAVDAELQAEHVHHLLICITHLIVLFSTGVPNNCIKSQVVREELRMMDKYCANRIGVLCAAIEGNPIGSVAHINLLYEKVIPLLKSPLVSYLAVKAYRSFRNAAFEPSEDYLHESIFYASIRTLGSFDLNREWCEEPLASQSERVVAMLAAQCVVLPSVAVDGEPEIAEETLLDSFFDEDLMSVEKICFAFPFLECILRDSSQSPALRLNAIQLLSSAFNTHFIKGDEVCLLPLERLTTLLITLITSDSLDLSQHSSEALGKLVGLVNGCEKRVTSMVKLFELLLACLKTCSCESRESVLMVLQTPHNFYQSVFAVPQYSDFRKLFTHRIFIACHDPNEECCKAAKYIWESENLSLDIKEMEAILDDVASETEFVRKSSSQALTSYLQKFPDQCVPLVSEMGRRYKDLSELRGSVFDDVGRMISDVVDHWEGRSGIADGLINIAPYLPESATMLFMKIIVPDGLNDRKDICRGLMCNAAIEVVKKYGATQMSELLPFLEGMLKSTSDASKYDNLRQGLVLILGTLAQHLDSADGKVRAIAARLIETLSTPSERVQMAVSKCLPPLVPAIKENAKELTATLLRLLVEASTYGERRGAAYGLAGLIKGLGVSAIHGLGLMKKLENSLLNKKSVKHRQGALLALEMLCGSLGKLFEPYIVQVLPLLLLCFGDSDESVRRAADNAAKAMMAMLSAHGILPSLLSALDEDSWRTKCASVELLGAMSYCAPKQLSACLPSIVPKLLEVLTDSHSKVQKSGEKSLKQIAKVIRNPEILGISSHLLTGLVDPAAKTASCLQTIVNTKFIHYIDAASLALIMPIIKRAFTDRNTDTRRMAAQIIASIYSLTDNKDMEPYLCDLVPGLQNSLLDPVPEIRTVAAKAFRAIVACSTGDTSLKLREQIVPWLKSKLVSETSSVDRSGAAQGLSEVLSALGDEQLKYAMPDIIKTTEMPDVAPEIRDGYILMYIYLPMVFGDRFVSYLPQVIPSILKALADENEYVRDSALRAGQRLIAMYCSHARRLLLPQLQTALFDDNWRIRHASVTLIGDFLFNVSGVSGKMTSATASEDDTMGMESAGKAIIRQLGQSCRDRVLAGIYLARSDVALSVRQAASHVWKIVVANTPRTLKEIMKTLFEMLLSCLASSSEDRQQMAARCLGELVKKMGERILIDVLPVLELGLESNSVDQRQGVAIALHEIIDNTTKDVVAMYSPQLVGPIKKVLQDSEPEVRKAAASTFTVYLQSVGVSAFDEVISPLLDLLSPSNEDVIIDGLSEVMRLNSKQMLPYVLPKLTRPPINAKALCALSSVAGDSLTRSLGHILEFLLDNCTCDEEIGQSLHVVSSVTDRDGVLTIISTLLQRALTKNQSAAALLLHLFAQNTKVELKAYTDEILPHTLLLYSSPNPAIVENAIGILLCLSQGMDQRTQLASLPILKQALSTLKEYTEENVIPGLAHPKGLQPLLPMLREGILSGGIEMKEMAGEAMGNLVAISDVISLKPHVVSITGPLIRVLGDRYPPAVKLAVLTTLIHLLDKVDVLLRPFLPQLQSTFIKALQEPSSKNVRLFSGGGLSRLVKIHPKPEPIIAELIKILNTSEGTANIETTLICLRAVLHGIHEKINAETAQGILKAAERNCGEDAEDATLSAASALYGEALLWLSSYPSGFLKVLESGTNIRLRHSNAIALQHMCSIDAPAIVDHFSFDSLRPVLISLMQSDKSFLASAGVRAASYVLLSQKDFDLPLLTALARAVNHQSNDVKRVAGIGMQHISQKELTPVELKAVIPMLVNGTKEKNTAVRAAFEQALIAAFKLRSNTSSYENYLSSVEGAARDILAETYRSLSKVLKQPDTGLEPLSDLTAVP</sequence>
<evidence type="ECO:0000313" key="6">
    <source>
        <dbReference type="EMBL" id="VDD90954.1"/>
    </source>
</evidence>
<feature type="repeat" description="HEAT" evidence="3">
    <location>
        <begin position="1659"/>
        <end position="1697"/>
    </location>
</feature>
<dbReference type="PROSITE" id="PS50077">
    <property type="entry name" value="HEAT_REPEAT"/>
    <property type="match status" value="3"/>
</dbReference>
<dbReference type="GO" id="GO:0005829">
    <property type="term" value="C:cytosol"/>
    <property type="evidence" value="ECO:0007669"/>
    <property type="project" value="TreeGrafter"/>
</dbReference>
<accession>A0A158QAN8</accession>
<feature type="repeat" description="HEAT" evidence="3">
    <location>
        <begin position="2053"/>
        <end position="2090"/>
    </location>
</feature>
<dbReference type="InterPro" id="IPR056810">
    <property type="entry name" value="GNC1-like_N"/>
</dbReference>
<evidence type="ECO:0000259" key="5">
    <source>
        <dbReference type="SMART" id="SM01349"/>
    </source>
</evidence>
<dbReference type="Pfam" id="PF25801">
    <property type="entry name" value="HEAT_GCN1_C_2"/>
    <property type="match status" value="1"/>
</dbReference>
<proteinExistence type="inferred from homology"/>
<dbReference type="GO" id="GO:0019887">
    <property type="term" value="F:protein kinase regulator activity"/>
    <property type="evidence" value="ECO:0007669"/>
    <property type="project" value="TreeGrafter"/>
</dbReference>
<dbReference type="Proteomes" id="UP000274131">
    <property type="component" value="Unassembled WGS sequence"/>
</dbReference>
<dbReference type="PANTHER" id="PTHR23346">
    <property type="entry name" value="TRANSLATIONAL ACTIVATOR GCN1-RELATED"/>
    <property type="match status" value="1"/>
</dbReference>
<dbReference type="Pfam" id="PF24984">
    <property type="entry name" value="HEAT_EF3_GNC1"/>
    <property type="match status" value="1"/>
</dbReference>
<reference evidence="6 7" key="2">
    <citation type="submission" date="2018-10" db="EMBL/GenBank/DDBJ databases">
        <authorList>
            <consortium name="Pathogen Informatics"/>
        </authorList>
    </citation>
    <scope>NUCLEOTIDE SEQUENCE [LARGE SCALE GENOMIC DNA]</scope>
</reference>
<keyword evidence="4" id="KW-0175">Coiled coil</keyword>
<dbReference type="InterPro" id="IPR034085">
    <property type="entry name" value="TOG"/>
</dbReference>
<comment type="similarity">
    <text evidence="1">Belongs to the GCN1 family.</text>
</comment>
<feature type="repeat" description="HEAT" evidence="3">
    <location>
        <begin position="1582"/>
        <end position="1617"/>
    </location>
</feature>
<dbReference type="Pfam" id="PF24987">
    <property type="entry name" value="HEAT_EF3_N"/>
    <property type="match status" value="1"/>
</dbReference>
<dbReference type="InterPro" id="IPR016024">
    <property type="entry name" value="ARM-type_fold"/>
</dbReference>
<organism evidence="8">
    <name type="scientific">Enterobius vermicularis</name>
    <name type="common">Human pinworm</name>
    <dbReference type="NCBI Taxonomy" id="51028"/>
    <lineage>
        <taxon>Eukaryota</taxon>
        <taxon>Metazoa</taxon>
        <taxon>Ecdysozoa</taxon>
        <taxon>Nematoda</taxon>
        <taxon>Chromadorea</taxon>
        <taxon>Rhabditida</taxon>
        <taxon>Spirurina</taxon>
        <taxon>Oxyuridomorpha</taxon>
        <taxon>Oxyuroidea</taxon>
        <taxon>Oxyuridae</taxon>
        <taxon>Enterobius</taxon>
    </lineage>
</organism>
<dbReference type="InterPro" id="IPR011989">
    <property type="entry name" value="ARM-like"/>
</dbReference>
<evidence type="ECO:0000256" key="1">
    <source>
        <dbReference type="ARBA" id="ARBA00007366"/>
    </source>
</evidence>
<evidence type="ECO:0000256" key="3">
    <source>
        <dbReference type="PROSITE-ProRule" id="PRU00103"/>
    </source>
</evidence>
<dbReference type="InterPro" id="IPR057546">
    <property type="entry name" value="HEAT_GCN1"/>
</dbReference>
<dbReference type="Pfam" id="PF23271">
    <property type="entry name" value="HEAT_GCN1"/>
    <property type="match status" value="1"/>
</dbReference>